<dbReference type="STRING" id="929713.NIASO_03455"/>
<dbReference type="GO" id="GO:0005737">
    <property type="term" value="C:cytoplasm"/>
    <property type="evidence" value="ECO:0007669"/>
    <property type="project" value="TreeGrafter"/>
</dbReference>
<protein>
    <submittedName>
        <fullName evidence="3">Amidohydrolase</fullName>
    </submittedName>
</protein>
<evidence type="ECO:0000313" key="4">
    <source>
        <dbReference type="Proteomes" id="UP000003586"/>
    </source>
</evidence>
<keyword evidence="3" id="KW-0378">Hydrolase</keyword>
<dbReference type="OrthoDB" id="9777673at2"/>
<dbReference type="InterPro" id="IPR032465">
    <property type="entry name" value="ACMSD"/>
</dbReference>
<dbReference type="InterPro" id="IPR006680">
    <property type="entry name" value="Amidohydro-rel"/>
</dbReference>
<dbReference type="InterPro" id="IPR032466">
    <property type="entry name" value="Metal_Hydrolase"/>
</dbReference>
<dbReference type="Proteomes" id="UP000003586">
    <property type="component" value="Chromosome"/>
</dbReference>
<evidence type="ECO:0000313" key="3">
    <source>
        <dbReference type="EMBL" id="AHF14503.1"/>
    </source>
</evidence>
<dbReference type="GO" id="GO:0019748">
    <property type="term" value="P:secondary metabolic process"/>
    <property type="evidence" value="ECO:0007669"/>
    <property type="project" value="TreeGrafter"/>
</dbReference>
<proteinExistence type="predicted"/>
<dbReference type="Gene3D" id="3.20.20.140">
    <property type="entry name" value="Metal-dependent hydrolases"/>
    <property type="match status" value="1"/>
</dbReference>
<dbReference type="Pfam" id="PF04909">
    <property type="entry name" value="Amidohydro_2"/>
    <property type="match status" value="1"/>
</dbReference>
<feature type="domain" description="Amidohydrolase-related" evidence="2">
    <location>
        <begin position="56"/>
        <end position="272"/>
    </location>
</feature>
<accession>W0EY50</accession>
<reference evidence="3 4" key="1">
    <citation type="submission" date="2013-12" db="EMBL/GenBank/DDBJ databases">
        <authorList>
            <consortium name="DOE Joint Genome Institute"/>
            <person name="Eisen J."/>
            <person name="Huntemann M."/>
            <person name="Han J."/>
            <person name="Chen A."/>
            <person name="Kyrpides N."/>
            <person name="Mavromatis K."/>
            <person name="Markowitz V."/>
            <person name="Palaniappan K."/>
            <person name="Ivanova N."/>
            <person name="Schaumberg A."/>
            <person name="Pati A."/>
            <person name="Liolios K."/>
            <person name="Nordberg H.P."/>
            <person name="Cantor M.N."/>
            <person name="Hua S.X."/>
            <person name="Woyke T."/>
        </authorList>
    </citation>
    <scope>NUCLEOTIDE SEQUENCE [LARGE SCALE GENOMIC DNA]</scope>
    <source>
        <strain evidence="4">DSM 19437</strain>
    </source>
</reference>
<dbReference type="eggNOG" id="COG2159">
    <property type="taxonomic scope" value="Bacteria"/>
</dbReference>
<name>W0EY50_9BACT</name>
<dbReference type="AlphaFoldDB" id="W0EY50"/>
<dbReference type="GO" id="GO:0016787">
    <property type="term" value="F:hydrolase activity"/>
    <property type="evidence" value="ECO:0007669"/>
    <property type="project" value="UniProtKB-KW"/>
</dbReference>
<evidence type="ECO:0000256" key="1">
    <source>
        <dbReference type="ARBA" id="ARBA00023239"/>
    </source>
</evidence>
<dbReference type="GO" id="GO:0016831">
    <property type="term" value="F:carboxy-lyase activity"/>
    <property type="evidence" value="ECO:0007669"/>
    <property type="project" value="InterPro"/>
</dbReference>
<organism evidence="3 4">
    <name type="scientific">Niabella soli DSM 19437</name>
    <dbReference type="NCBI Taxonomy" id="929713"/>
    <lineage>
        <taxon>Bacteria</taxon>
        <taxon>Pseudomonadati</taxon>
        <taxon>Bacteroidota</taxon>
        <taxon>Chitinophagia</taxon>
        <taxon>Chitinophagales</taxon>
        <taxon>Chitinophagaceae</taxon>
        <taxon>Niabella</taxon>
    </lineage>
</organism>
<dbReference type="SUPFAM" id="SSF51556">
    <property type="entry name" value="Metallo-dependent hydrolases"/>
    <property type="match status" value="1"/>
</dbReference>
<keyword evidence="4" id="KW-1185">Reference proteome</keyword>
<dbReference type="PANTHER" id="PTHR21240">
    <property type="entry name" value="2-AMINO-3-CARBOXYLMUCONATE-6-SEMIALDEHYDE DECARBOXYLASE"/>
    <property type="match status" value="1"/>
</dbReference>
<dbReference type="KEGG" id="nso:NIASO_03455"/>
<dbReference type="PANTHER" id="PTHR21240:SF28">
    <property type="entry name" value="ISO-OROTATE DECARBOXYLASE (EUROFUNG)"/>
    <property type="match status" value="1"/>
</dbReference>
<dbReference type="HOGENOM" id="CLU_044590_6_0_10"/>
<gene>
    <name evidence="3" type="ORF">NIASO_03455</name>
</gene>
<dbReference type="RefSeq" id="WP_008583552.1">
    <property type="nucleotide sequence ID" value="NZ_CP007035.1"/>
</dbReference>
<evidence type="ECO:0000259" key="2">
    <source>
        <dbReference type="Pfam" id="PF04909"/>
    </source>
</evidence>
<keyword evidence="1" id="KW-0456">Lyase</keyword>
<dbReference type="EMBL" id="CP007035">
    <property type="protein sequence ID" value="AHF14503.1"/>
    <property type="molecule type" value="Genomic_DNA"/>
</dbReference>
<sequence length="311" mass="35034">MNRRNFISSTGLATAGWLSTVNSGKPTRALSKQGQVDGAGSGYDLMREVARYRKLDAHCHVNLFDGPPESNIDFADRLHIDKMVVSRPIFDGKGTPADFIRYNDLVLQAMKKYPTHFLGQFTVNPLYQKESLEEIDRRAGQGMVGLKVYTQVKISDPLFYPIVEKMIKYKMITHMHSNCQLGLGGYRMKYDTGVRPQTSIPEDFVAIATRYPEALFQYAHIGGGGDWEYACKMLAGCKNVYVDTSGSNNSGHMVDFAVQQLGIHRVFYGTDNCYYQSIGKILASNLSDEQRKMVFFDNYKNMLLKSGNHVN</sequence>